<dbReference type="SUPFAM" id="SSF56300">
    <property type="entry name" value="Metallo-dependent phosphatases"/>
    <property type="match status" value="1"/>
</dbReference>
<dbReference type="AlphaFoldDB" id="A0A2A4XI06"/>
<organism evidence="6 7">
    <name type="scientific">SAR86 cluster bacterium</name>
    <dbReference type="NCBI Taxonomy" id="2030880"/>
    <lineage>
        <taxon>Bacteria</taxon>
        <taxon>Pseudomonadati</taxon>
        <taxon>Pseudomonadota</taxon>
        <taxon>Gammaproteobacteria</taxon>
        <taxon>SAR86 cluster</taxon>
    </lineage>
</organism>
<feature type="domain" description="Calcineurin-like phosphoesterase" evidence="5">
    <location>
        <begin position="5"/>
        <end position="194"/>
    </location>
</feature>
<dbReference type="PANTHER" id="PTHR42988">
    <property type="entry name" value="PHOSPHOHYDROLASE"/>
    <property type="match status" value="1"/>
</dbReference>
<evidence type="ECO:0000256" key="1">
    <source>
        <dbReference type="ARBA" id="ARBA00022723"/>
    </source>
</evidence>
<dbReference type="InterPro" id="IPR029052">
    <property type="entry name" value="Metallo-depent_PP-like"/>
</dbReference>
<protein>
    <recommendedName>
        <fullName evidence="5">Calcineurin-like phosphoesterase domain-containing protein</fullName>
    </recommendedName>
</protein>
<reference evidence="7" key="1">
    <citation type="submission" date="2017-08" db="EMBL/GenBank/DDBJ databases">
        <title>A dynamic microbial community with high functional redundancy inhabits the cold, oxic subseafloor aquifer.</title>
        <authorList>
            <person name="Tully B.J."/>
            <person name="Wheat C.G."/>
            <person name="Glazer B.T."/>
            <person name="Huber J.A."/>
        </authorList>
    </citation>
    <scope>NUCLEOTIDE SEQUENCE [LARGE SCALE GENOMIC DNA]</scope>
</reference>
<dbReference type="Proteomes" id="UP000218767">
    <property type="component" value="Unassembled WGS sequence"/>
</dbReference>
<dbReference type="InterPro" id="IPR050884">
    <property type="entry name" value="CNP_phosphodiesterase-III"/>
</dbReference>
<dbReference type="Gene3D" id="3.60.21.10">
    <property type="match status" value="1"/>
</dbReference>
<evidence type="ECO:0000256" key="2">
    <source>
        <dbReference type="ARBA" id="ARBA00022801"/>
    </source>
</evidence>
<evidence type="ECO:0000256" key="4">
    <source>
        <dbReference type="ARBA" id="ARBA00025742"/>
    </source>
</evidence>
<dbReference type="EMBL" id="NVUL01000002">
    <property type="protein sequence ID" value="PCI82126.1"/>
    <property type="molecule type" value="Genomic_DNA"/>
</dbReference>
<name>A0A2A4XI06_9GAMM</name>
<gene>
    <name evidence="6" type="ORF">COB20_00530</name>
</gene>
<sequence length="261" mass="29932">MDFERIVQITDTHVVADYTKTVLRWDPVVSLRSIISSINSLEKQPQLVLATGDLVHDGLEESYHTLKSVLKTLNFPIFVTPGNHDSRENMESSLLGENIYLKEHVEVQHVEWVIAFLDTKTNNEEHGLVTPAEIDRLALLFDKLEDKNCLLAMHHSPTPECLAPACQLHGREVLLEFLASYSNSKAVVSGHTHCETEKEYLGIKLLTTPSTLFHVEHTQRHETEHNRDFMKYHEFDGSKIAYRILDLFEDGSMQSEIRWVD</sequence>
<comment type="similarity">
    <text evidence="4">Belongs to the cyclic nucleotide phosphodiesterase class-III family.</text>
</comment>
<evidence type="ECO:0000259" key="5">
    <source>
        <dbReference type="Pfam" id="PF00149"/>
    </source>
</evidence>
<dbReference type="GO" id="GO:0046872">
    <property type="term" value="F:metal ion binding"/>
    <property type="evidence" value="ECO:0007669"/>
    <property type="project" value="UniProtKB-KW"/>
</dbReference>
<evidence type="ECO:0000256" key="3">
    <source>
        <dbReference type="ARBA" id="ARBA00023004"/>
    </source>
</evidence>
<dbReference type="InterPro" id="IPR004843">
    <property type="entry name" value="Calcineurin-like_PHP"/>
</dbReference>
<evidence type="ECO:0000313" key="6">
    <source>
        <dbReference type="EMBL" id="PCI82126.1"/>
    </source>
</evidence>
<proteinExistence type="inferred from homology"/>
<accession>A0A2A4XI06</accession>
<dbReference type="Pfam" id="PF00149">
    <property type="entry name" value="Metallophos"/>
    <property type="match status" value="1"/>
</dbReference>
<dbReference type="GO" id="GO:0016787">
    <property type="term" value="F:hydrolase activity"/>
    <property type="evidence" value="ECO:0007669"/>
    <property type="project" value="UniProtKB-KW"/>
</dbReference>
<keyword evidence="1" id="KW-0479">Metal-binding</keyword>
<keyword evidence="2" id="KW-0378">Hydrolase</keyword>
<evidence type="ECO:0000313" key="7">
    <source>
        <dbReference type="Proteomes" id="UP000218767"/>
    </source>
</evidence>
<dbReference type="PANTHER" id="PTHR42988:SF2">
    <property type="entry name" value="CYCLIC NUCLEOTIDE PHOSPHODIESTERASE CBUA0032-RELATED"/>
    <property type="match status" value="1"/>
</dbReference>
<comment type="caution">
    <text evidence="6">The sequence shown here is derived from an EMBL/GenBank/DDBJ whole genome shotgun (WGS) entry which is preliminary data.</text>
</comment>
<keyword evidence="3" id="KW-0408">Iron</keyword>